<protein>
    <submittedName>
        <fullName evidence="2">Uncharacterized protein</fullName>
    </submittedName>
</protein>
<dbReference type="AlphaFoldDB" id="A0A101M4F6"/>
<geneLocation type="mitochondrion" evidence="2"/>
<proteinExistence type="predicted"/>
<reference evidence="2" key="1">
    <citation type="journal article" date="2015" name="Genome Biol. Evol.">
        <title>Organellar Genomes of White Spruce (Picea glauca): Assembly and Annotation.</title>
        <authorList>
            <person name="Jackman S.D."/>
            <person name="Warren R.L."/>
            <person name="Gibb E.A."/>
            <person name="Vandervalk B.P."/>
            <person name="Mohamadi H."/>
            <person name="Chu J."/>
            <person name="Raymond A."/>
            <person name="Pleasance S."/>
            <person name="Coope R."/>
            <person name="Wildung M.R."/>
            <person name="Ritland C.E."/>
            <person name="Bousquet J."/>
            <person name="Jones S.J."/>
            <person name="Bohlmann J."/>
            <person name="Birol I."/>
        </authorList>
    </citation>
    <scope>NUCLEOTIDE SEQUENCE [LARGE SCALE GENOMIC DNA]</scope>
    <source>
        <tissue evidence="2">Flushing bud</tissue>
    </source>
</reference>
<name>A0A101M4F6_PICGL</name>
<keyword evidence="2" id="KW-0496">Mitochondrion</keyword>
<accession>A0A101M4F6</accession>
<dbReference type="EMBL" id="LKAM01000001">
    <property type="protein sequence ID" value="KUM50929.1"/>
    <property type="molecule type" value="Genomic_DNA"/>
</dbReference>
<gene>
    <name evidence="2" type="ORF">ABT39_MTgene775</name>
</gene>
<evidence type="ECO:0000313" key="2">
    <source>
        <dbReference type="EMBL" id="KUM50929.1"/>
    </source>
</evidence>
<feature type="region of interest" description="Disordered" evidence="1">
    <location>
        <begin position="48"/>
        <end position="74"/>
    </location>
</feature>
<organism evidence="2">
    <name type="scientific">Picea glauca</name>
    <name type="common">White spruce</name>
    <name type="synonym">Pinus glauca</name>
    <dbReference type="NCBI Taxonomy" id="3330"/>
    <lineage>
        <taxon>Eukaryota</taxon>
        <taxon>Viridiplantae</taxon>
        <taxon>Streptophyta</taxon>
        <taxon>Embryophyta</taxon>
        <taxon>Tracheophyta</taxon>
        <taxon>Spermatophyta</taxon>
        <taxon>Pinopsida</taxon>
        <taxon>Pinidae</taxon>
        <taxon>Conifers I</taxon>
        <taxon>Pinales</taxon>
        <taxon>Pinaceae</taxon>
        <taxon>Picea</taxon>
    </lineage>
</organism>
<comment type="caution">
    <text evidence="2">The sequence shown here is derived from an EMBL/GenBank/DDBJ whole genome shotgun (WGS) entry which is preliminary data.</text>
</comment>
<sequence>MEKWPSPYWQRSGACFFHVPILFEAYVEWKVGCKGNYSCVPRLKVQGKAQGRYSAKPTNSRREEPQRAPRGRGQSVCPGYLSLCVFVS</sequence>
<evidence type="ECO:0000256" key="1">
    <source>
        <dbReference type="SAM" id="MobiDB-lite"/>
    </source>
</evidence>